<evidence type="ECO:0000313" key="2">
    <source>
        <dbReference type="Proteomes" id="UP000735302"/>
    </source>
</evidence>
<sequence>METAAGNYRLRFLPKHVQIKVGAYTDLTAFNVAGLAFLSKHIEETSGVMMFADATAKRKKKKRAVLTLK</sequence>
<evidence type="ECO:0000313" key="1">
    <source>
        <dbReference type="EMBL" id="GFN83035.1"/>
    </source>
</evidence>
<name>A0AAV3YKX5_9GAST</name>
<proteinExistence type="predicted"/>
<reference evidence="1 2" key="1">
    <citation type="journal article" date="2021" name="Elife">
        <title>Chloroplast acquisition without the gene transfer in kleptoplastic sea slugs, Plakobranchus ocellatus.</title>
        <authorList>
            <person name="Maeda T."/>
            <person name="Takahashi S."/>
            <person name="Yoshida T."/>
            <person name="Shimamura S."/>
            <person name="Takaki Y."/>
            <person name="Nagai Y."/>
            <person name="Toyoda A."/>
            <person name="Suzuki Y."/>
            <person name="Arimoto A."/>
            <person name="Ishii H."/>
            <person name="Satoh N."/>
            <person name="Nishiyama T."/>
            <person name="Hasebe M."/>
            <person name="Maruyama T."/>
            <person name="Minagawa J."/>
            <person name="Obokata J."/>
            <person name="Shigenobu S."/>
        </authorList>
    </citation>
    <scope>NUCLEOTIDE SEQUENCE [LARGE SCALE GENOMIC DNA]</scope>
</reference>
<accession>A0AAV3YKX5</accession>
<organism evidence="1 2">
    <name type="scientific">Plakobranchus ocellatus</name>
    <dbReference type="NCBI Taxonomy" id="259542"/>
    <lineage>
        <taxon>Eukaryota</taxon>
        <taxon>Metazoa</taxon>
        <taxon>Spiralia</taxon>
        <taxon>Lophotrochozoa</taxon>
        <taxon>Mollusca</taxon>
        <taxon>Gastropoda</taxon>
        <taxon>Heterobranchia</taxon>
        <taxon>Euthyneura</taxon>
        <taxon>Panpulmonata</taxon>
        <taxon>Sacoglossa</taxon>
        <taxon>Placobranchoidea</taxon>
        <taxon>Plakobranchidae</taxon>
        <taxon>Plakobranchus</taxon>
    </lineage>
</organism>
<protein>
    <submittedName>
        <fullName evidence="1">Uncharacterized protein</fullName>
    </submittedName>
</protein>
<comment type="caution">
    <text evidence="1">The sequence shown here is derived from an EMBL/GenBank/DDBJ whole genome shotgun (WGS) entry which is preliminary data.</text>
</comment>
<gene>
    <name evidence="1" type="ORF">PoB_000954100</name>
</gene>
<dbReference type="Proteomes" id="UP000735302">
    <property type="component" value="Unassembled WGS sequence"/>
</dbReference>
<dbReference type="EMBL" id="BLXT01001084">
    <property type="protein sequence ID" value="GFN83035.1"/>
    <property type="molecule type" value="Genomic_DNA"/>
</dbReference>
<keyword evidence="2" id="KW-1185">Reference proteome</keyword>
<dbReference type="AlphaFoldDB" id="A0AAV3YKX5"/>